<keyword evidence="3" id="KW-1185">Reference proteome</keyword>
<evidence type="ECO:0000313" key="2">
    <source>
        <dbReference type="EMBL" id="MFD2913513.1"/>
    </source>
</evidence>
<name>A0ABW5ZKQ0_9BACL</name>
<evidence type="ECO:0000256" key="1">
    <source>
        <dbReference type="SAM" id="Phobius"/>
    </source>
</evidence>
<reference evidence="3" key="1">
    <citation type="journal article" date="2019" name="Int. J. Syst. Evol. Microbiol.">
        <title>The Global Catalogue of Microorganisms (GCM) 10K type strain sequencing project: providing services to taxonomists for standard genome sequencing and annotation.</title>
        <authorList>
            <consortium name="The Broad Institute Genomics Platform"/>
            <consortium name="The Broad Institute Genome Sequencing Center for Infectious Disease"/>
            <person name="Wu L."/>
            <person name="Ma J."/>
        </authorList>
    </citation>
    <scope>NUCLEOTIDE SEQUENCE [LARGE SCALE GENOMIC DNA]</scope>
    <source>
        <strain evidence="3">KCTC 13528</strain>
    </source>
</reference>
<keyword evidence="1" id="KW-0472">Membrane</keyword>
<protein>
    <submittedName>
        <fullName evidence="2">Uncharacterized protein</fullName>
    </submittedName>
</protein>
<feature type="transmembrane region" description="Helical" evidence="1">
    <location>
        <begin position="30"/>
        <end position="51"/>
    </location>
</feature>
<sequence length="60" mass="7058">MSLKQKLSLIALIIITSLMGYEVFRRELWSLKISAFFIFLFGLLAVVLLFMENHRKNKPQ</sequence>
<keyword evidence="1" id="KW-1133">Transmembrane helix</keyword>
<comment type="caution">
    <text evidence="2">The sequence shown here is derived from an EMBL/GenBank/DDBJ whole genome shotgun (WGS) entry which is preliminary data.</text>
</comment>
<accession>A0ABW5ZKQ0</accession>
<dbReference type="Proteomes" id="UP001597561">
    <property type="component" value="Unassembled WGS sequence"/>
</dbReference>
<proteinExistence type="predicted"/>
<dbReference type="EMBL" id="JBHUPG010000031">
    <property type="protein sequence ID" value="MFD2913513.1"/>
    <property type="molecule type" value="Genomic_DNA"/>
</dbReference>
<gene>
    <name evidence="2" type="ORF">ACFS5P_16620</name>
</gene>
<organism evidence="2 3">
    <name type="scientific">Jeotgalibacillus terrae</name>
    <dbReference type="NCBI Taxonomy" id="587735"/>
    <lineage>
        <taxon>Bacteria</taxon>
        <taxon>Bacillati</taxon>
        <taxon>Bacillota</taxon>
        <taxon>Bacilli</taxon>
        <taxon>Bacillales</taxon>
        <taxon>Caryophanaceae</taxon>
        <taxon>Jeotgalibacillus</taxon>
    </lineage>
</organism>
<evidence type="ECO:0000313" key="3">
    <source>
        <dbReference type="Proteomes" id="UP001597561"/>
    </source>
</evidence>
<keyword evidence="1" id="KW-0812">Transmembrane</keyword>
<dbReference type="RefSeq" id="WP_380269977.1">
    <property type="nucleotide sequence ID" value="NZ_JBHUPG010000031.1"/>
</dbReference>